<dbReference type="Gene3D" id="1.10.10.10">
    <property type="entry name" value="Winged helix-like DNA-binding domain superfamily/Winged helix DNA-binding domain"/>
    <property type="match status" value="1"/>
</dbReference>
<dbReference type="InterPro" id="IPR051271">
    <property type="entry name" value="2C-system_Tx_regulators"/>
</dbReference>
<comment type="caution">
    <text evidence="11">The sequence shown here is derived from an EMBL/GenBank/DDBJ whole genome shotgun (WGS) entry which is preliminary data.</text>
</comment>
<dbReference type="PROSITE" id="PS50110">
    <property type="entry name" value="RESPONSE_REGULATORY"/>
    <property type="match status" value="1"/>
</dbReference>
<evidence type="ECO:0000313" key="12">
    <source>
        <dbReference type="Proteomes" id="UP000435187"/>
    </source>
</evidence>
<evidence type="ECO:0000313" key="11">
    <source>
        <dbReference type="EMBL" id="MRI64732.1"/>
    </source>
</evidence>
<keyword evidence="2" id="KW-0963">Cytoplasm</keyword>
<evidence type="ECO:0000256" key="2">
    <source>
        <dbReference type="ARBA" id="ARBA00022490"/>
    </source>
</evidence>
<evidence type="ECO:0000256" key="9">
    <source>
        <dbReference type="PROSITE-ProRule" id="PRU00169"/>
    </source>
</evidence>
<proteinExistence type="predicted"/>
<dbReference type="PANTHER" id="PTHR45526:SF1">
    <property type="entry name" value="TRANSCRIPTIONAL REGULATORY PROTEIN DCUR-RELATED"/>
    <property type="match status" value="1"/>
</dbReference>
<dbReference type="RefSeq" id="WP_153833635.1">
    <property type="nucleotide sequence ID" value="NZ_JBHUMW010000007.1"/>
</dbReference>
<dbReference type="PIRSF" id="PIRSF006171">
    <property type="entry name" value="RR_citrat_malat"/>
    <property type="match status" value="1"/>
</dbReference>
<keyword evidence="8" id="KW-0804">Transcription</keyword>
<protein>
    <submittedName>
        <fullName evidence="11">Response regulator</fullName>
    </submittedName>
</protein>
<keyword evidence="12" id="KW-1185">Reference proteome</keyword>
<keyword evidence="3 9" id="KW-0597">Phosphoprotein</keyword>
<dbReference type="InterPro" id="IPR024187">
    <property type="entry name" value="Sig_transdc_resp-reg_cit/mal"/>
</dbReference>
<sequence length="237" mass="27365">MAIKVLIVEDDPMVAEFNKRFLSMVEGYRLVDIAYSVEEAMEQMEEKQHGIDLVLLDIYMAGDNGLEMLSAIRQKEIPIDVILITAATDTENIQSALHHGAIDYLIKPFEFERFKQALMRYKEKFELLHRRKKLNQLELDQKLLNSDKEKVIENKALPKGLTKSTLLIIINTIKKAKTFSTDEIAESTGISRVSVRKYLTFLVKIDVLEETLTYGIGRPVYQYSYKEHSEILDAYLK</sequence>
<dbReference type="EMBL" id="WJEE01000001">
    <property type="protein sequence ID" value="MRI64732.1"/>
    <property type="molecule type" value="Genomic_DNA"/>
</dbReference>
<organism evidence="11 12">
    <name type="scientific">Gracilibacillus thailandensis</name>
    <dbReference type="NCBI Taxonomy" id="563735"/>
    <lineage>
        <taxon>Bacteria</taxon>
        <taxon>Bacillati</taxon>
        <taxon>Bacillota</taxon>
        <taxon>Bacilli</taxon>
        <taxon>Bacillales</taxon>
        <taxon>Bacillaceae</taxon>
        <taxon>Gracilibacillus</taxon>
    </lineage>
</organism>
<dbReference type="InterPro" id="IPR036390">
    <property type="entry name" value="WH_DNA-bd_sf"/>
</dbReference>
<evidence type="ECO:0000256" key="6">
    <source>
        <dbReference type="ARBA" id="ARBA00023125"/>
    </source>
</evidence>
<dbReference type="GO" id="GO:0005737">
    <property type="term" value="C:cytoplasm"/>
    <property type="evidence" value="ECO:0007669"/>
    <property type="project" value="UniProtKB-SubCell"/>
</dbReference>
<reference evidence="11 12" key="1">
    <citation type="submission" date="2019-10" db="EMBL/GenBank/DDBJ databases">
        <title>Gracilibacillus salitolerans sp. nov., a moderate halophile isolated from a saline soil in northwest China.</title>
        <authorList>
            <person name="Gan L."/>
        </authorList>
    </citation>
    <scope>NUCLEOTIDE SEQUENCE [LARGE SCALE GENOMIC DNA]</scope>
    <source>
        <strain evidence="11 12">TP2-8</strain>
    </source>
</reference>
<dbReference type="Gene3D" id="3.40.50.2300">
    <property type="match status" value="1"/>
</dbReference>
<dbReference type="GO" id="GO:0003700">
    <property type="term" value="F:DNA-binding transcription factor activity"/>
    <property type="evidence" value="ECO:0007669"/>
    <property type="project" value="InterPro"/>
</dbReference>
<dbReference type="SUPFAM" id="SSF52172">
    <property type="entry name" value="CheY-like"/>
    <property type="match status" value="1"/>
</dbReference>
<dbReference type="Pfam" id="PF00072">
    <property type="entry name" value="Response_reg"/>
    <property type="match status" value="1"/>
</dbReference>
<keyword evidence="5" id="KW-0805">Transcription regulation</keyword>
<keyword evidence="4" id="KW-0902">Two-component regulatory system</keyword>
<accession>A0A6N7QUD1</accession>
<evidence type="ECO:0000256" key="7">
    <source>
        <dbReference type="ARBA" id="ARBA00023159"/>
    </source>
</evidence>
<dbReference type="Proteomes" id="UP000435187">
    <property type="component" value="Unassembled WGS sequence"/>
</dbReference>
<dbReference type="InterPro" id="IPR036388">
    <property type="entry name" value="WH-like_DNA-bd_sf"/>
</dbReference>
<dbReference type="SUPFAM" id="SSF46785">
    <property type="entry name" value="Winged helix' DNA-binding domain"/>
    <property type="match status" value="1"/>
</dbReference>
<evidence type="ECO:0000256" key="5">
    <source>
        <dbReference type="ARBA" id="ARBA00023015"/>
    </source>
</evidence>
<feature type="modified residue" description="4-aspartylphosphate" evidence="9">
    <location>
        <position position="57"/>
    </location>
</feature>
<feature type="domain" description="Response regulatory" evidence="10">
    <location>
        <begin position="4"/>
        <end position="122"/>
    </location>
</feature>
<evidence type="ECO:0000256" key="1">
    <source>
        <dbReference type="ARBA" id="ARBA00004496"/>
    </source>
</evidence>
<dbReference type="InterPro" id="IPR001789">
    <property type="entry name" value="Sig_transdc_resp-reg_receiver"/>
</dbReference>
<dbReference type="SMART" id="SM00448">
    <property type="entry name" value="REC"/>
    <property type="match status" value="1"/>
</dbReference>
<dbReference type="GO" id="GO:0003677">
    <property type="term" value="F:DNA binding"/>
    <property type="evidence" value="ECO:0007669"/>
    <property type="project" value="UniProtKB-KW"/>
</dbReference>
<dbReference type="InterPro" id="IPR011006">
    <property type="entry name" value="CheY-like_superfamily"/>
</dbReference>
<evidence type="ECO:0000259" key="10">
    <source>
        <dbReference type="PROSITE" id="PS50110"/>
    </source>
</evidence>
<comment type="subcellular location">
    <subcellularLocation>
        <location evidence="1">Cytoplasm</location>
    </subcellularLocation>
</comment>
<gene>
    <name evidence="11" type="ORF">GH885_00030</name>
</gene>
<dbReference type="CDD" id="cd19925">
    <property type="entry name" value="REC_citrate_TCS"/>
    <property type="match status" value="1"/>
</dbReference>
<dbReference type="GO" id="GO:0000156">
    <property type="term" value="F:phosphorelay response regulator activity"/>
    <property type="evidence" value="ECO:0007669"/>
    <property type="project" value="TreeGrafter"/>
</dbReference>
<dbReference type="AlphaFoldDB" id="A0A6N7QUD1"/>
<evidence type="ECO:0000256" key="3">
    <source>
        <dbReference type="ARBA" id="ARBA00022553"/>
    </source>
</evidence>
<keyword evidence="7" id="KW-0010">Activator</keyword>
<evidence type="ECO:0000256" key="4">
    <source>
        <dbReference type="ARBA" id="ARBA00023012"/>
    </source>
</evidence>
<name>A0A6N7QUD1_9BACI</name>
<dbReference type="PANTHER" id="PTHR45526">
    <property type="entry name" value="TRANSCRIPTIONAL REGULATORY PROTEIN DPIA"/>
    <property type="match status" value="1"/>
</dbReference>
<keyword evidence="6" id="KW-0238">DNA-binding</keyword>
<evidence type="ECO:0000256" key="8">
    <source>
        <dbReference type="ARBA" id="ARBA00023163"/>
    </source>
</evidence>